<proteinExistence type="predicted"/>
<dbReference type="Gene3D" id="1.25.10.10">
    <property type="entry name" value="Leucine-rich Repeat Variant"/>
    <property type="match status" value="2"/>
</dbReference>
<feature type="region of interest" description="Disordered" evidence="2">
    <location>
        <begin position="130"/>
        <end position="162"/>
    </location>
</feature>
<dbReference type="InterPro" id="IPR006594">
    <property type="entry name" value="LisH"/>
</dbReference>
<dbReference type="Proteomes" id="UP001159427">
    <property type="component" value="Unassembled WGS sequence"/>
</dbReference>
<dbReference type="EMBL" id="CALNXI010000033">
    <property type="protein sequence ID" value="CAH3016043.1"/>
    <property type="molecule type" value="Genomic_DNA"/>
</dbReference>
<feature type="region of interest" description="Disordered" evidence="2">
    <location>
        <begin position="388"/>
        <end position="424"/>
    </location>
</feature>
<dbReference type="InterPro" id="IPR021133">
    <property type="entry name" value="HEAT_type_2"/>
</dbReference>
<feature type="repeat" description="HEAT" evidence="1">
    <location>
        <begin position="962"/>
        <end position="1000"/>
    </location>
</feature>
<organism evidence="3 4">
    <name type="scientific">Porites evermanni</name>
    <dbReference type="NCBI Taxonomy" id="104178"/>
    <lineage>
        <taxon>Eukaryota</taxon>
        <taxon>Metazoa</taxon>
        <taxon>Cnidaria</taxon>
        <taxon>Anthozoa</taxon>
        <taxon>Hexacorallia</taxon>
        <taxon>Scleractinia</taxon>
        <taxon>Fungiina</taxon>
        <taxon>Poritidae</taxon>
        <taxon>Porites</taxon>
    </lineage>
</organism>
<dbReference type="InterPro" id="IPR011989">
    <property type="entry name" value="ARM-like"/>
</dbReference>
<dbReference type="PANTHER" id="PTHR32059">
    <property type="entry name" value="RAB11-BINDING PROTEIN RELCH"/>
    <property type="match status" value="1"/>
</dbReference>
<feature type="compositionally biased region" description="Polar residues" evidence="2">
    <location>
        <begin position="133"/>
        <end position="160"/>
    </location>
</feature>
<evidence type="ECO:0000313" key="4">
    <source>
        <dbReference type="Proteomes" id="UP001159427"/>
    </source>
</evidence>
<feature type="region of interest" description="Disordered" evidence="2">
    <location>
        <begin position="284"/>
        <end position="361"/>
    </location>
</feature>
<feature type="compositionally biased region" description="Polar residues" evidence="2">
    <location>
        <begin position="289"/>
        <end position="307"/>
    </location>
</feature>
<gene>
    <name evidence="3" type="ORF">PEVE_00024608</name>
</gene>
<protein>
    <recommendedName>
        <fullName evidence="5">LisH domain-containing protein</fullName>
    </recommendedName>
</protein>
<sequence>MADAEEEIEANRPRLVASDFDAFAEKLLKHNLLLTALELHAELVEAGLEISRLRDFFSNPGNFERQYVTAGSSKDALSSILPRTSSVATIDSLDDYTRYSDDGARDADERVAVLEFELRKAHETIKALRGSLTEATETETPVNEGNKGDSSQNEHISSADSLRPHEKRALNFLVNEYLLKNGYRMTSVTFSDENADQDFEDWDDVGLNTSKPPDLLHLYRDYSHHTVPEVMLVLKEVKEEKANLEAEHAKLLEECKQLQEEIGELRYENHTLNETIGKLESERKEMADMSQQTESGTESFLQNTAIRASTPERITVNNMESTSETDASFHGNEDTNTSEKNESFYESESHSPAGVEASFNSVSGEIVTEQPGTDNRYQMENISENPADVSVESTHEEGEMTPESPMPPSSPEEKGVGRKVVSSRTTSSSFRDKLLAFTHVQLDNRLSNEVCKLSNADENAVLIVARCLPHIVPNVLLNKREELIPVILCSAIHHPEAKERDNLLHMLFNLIKRPDEDQRQMIMSGCAAFAQVVDPTRIEAELLPQWWEQIGHKYVERRLLVAESCGGLAPYLPDDIRSSLVWSMLKQMLSDDRNEAVREAVTKSLALVVAFIENVDKYEQAYELLMDTLFDSSDKVAKTSMEVFLPSLASWSQDLGKLESHLLTSLICNMENTIRDYHQVEELSAESEDIEKVYTTLETIQKRLPRSIQVVTTLIPALFAAVLRSAPFAKNPEHVERYNVPVSSERFAAAVSPLTNIETIFGGSQAVAYHVRRFDKHVSEDQFESWESLSWIHYECLPNLCKIVGNIPVTMTESVQQCISLFRALCLTCGKPYTSKKIKPFCMDRLNVLAINDERREALLSSASLPVLAAGVLGCFDSEEDMSDLTSLLHNSVIALAEASVPVDGPVIMFQELSSSSRYHQILIGVLWQIVVNSEAIVRSSAAPLFTVLIKGVDLDLISRQVLPALVTLASDSQMSVRTASIPAFAAIVENVTDKTILEKVYVQFQSFLEDPQYKDQHELQTTMIRTFGKVAPHAEPHFRDEVLLPRLVVMATINNQLQDEDRRREIALELMEAYVSLTCCFISIDVLNEYIIPGLRAVKQDIETLAPDSEETVLVLLKECETKVDQKSFATFPASSKIGQELKSTFMSGFHKLKDAPRPKMADIFKKKDRFDS</sequence>
<evidence type="ECO:0000313" key="3">
    <source>
        <dbReference type="EMBL" id="CAH3016043.1"/>
    </source>
</evidence>
<evidence type="ECO:0000256" key="2">
    <source>
        <dbReference type="SAM" id="MobiDB-lite"/>
    </source>
</evidence>
<feature type="compositionally biased region" description="Basic and acidic residues" evidence="2">
    <location>
        <begin position="331"/>
        <end position="349"/>
    </location>
</feature>
<dbReference type="PANTHER" id="PTHR32059:SF0">
    <property type="entry name" value="RAB11-BINDING PROTEIN RELCH"/>
    <property type="match status" value="1"/>
</dbReference>
<feature type="compositionally biased region" description="Polar residues" evidence="2">
    <location>
        <begin position="315"/>
        <end position="326"/>
    </location>
</feature>
<accession>A0ABN8LPP2</accession>
<reference evidence="3 4" key="1">
    <citation type="submission" date="2022-05" db="EMBL/GenBank/DDBJ databases">
        <authorList>
            <consortium name="Genoscope - CEA"/>
            <person name="William W."/>
        </authorList>
    </citation>
    <scope>NUCLEOTIDE SEQUENCE [LARGE SCALE GENOMIC DNA]</scope>
</reference>
<evidence type="ECO:0008006" key="5">
    <source>
        <dbReference type="Google" id="ProtNLM"/>
    </source>
</evidence>
<name>A0ABN8LPP2_9CNID</name>
<evidence type="ECO:0000256" key="1">
    <source>
        <dbReference type="PROSITE-ProRule" id="PRU00103"/>
    </source>
</evidence>
<dbReference type="SUPFAM" id="SSF48371">
    <property type="entry name" value="ARM repeat"/>
    <property type="match status" value="1"/>
</dbReference>
<dbReference type="InterPro" id="IPR040362">
    <property type="entry name" value="RELCH"/>
</dbReference>
<keyword evidence="4" id="KW-1185">Reference proteome</keyword>
<dbReference type="PROSITE" id="PS50896">
    <property type="entry name" value="LISH"/>
    <property type="match status" value="1"/>
</dbReference>
<comment type="caution">
    <text evidence="3">The sequence shown here is derived from an EMBL/GenBank/DDBJ whole genome shotgun (WGS) entry which is preliminary data.</text>
</comment>
<dbReference type="PROSITE" id="PS50077">
    <property type="entry name" value="HEAT_REPEAT"/>
    <property type="match status" value="1"/>
</dbReference>
<dbReference type="InterPro" id="IPR016024">
    <property type="entry name" value="ARM-type_fold"/>
</dbReference>